<evidence type="ECO:0000313" key="3">
    <source>
        <dbReference type="Proteomes" id="UP001597301"/>
    </source>
</evidence>
<accession>A0ABW4KHH9</accession>
<feature type="transmembrane region" description="Helical" evidence="1">
    <location>
        <begin position="221"/>
        <end position="240"/>
    </location>
</feature>
<feature type="transmembrane region" description="Helical" evidence="1">
    <location>
        <begin position="12"/>
        <end position="30"/>
    </location>
</feature>
<keyword evidence="3" id="KW-1185">Reference proteome</keyword>
<feature type="transmembrane region" description="Helical" evidence="1">
    <location>
        <begin position="155"/>
        <end position="175"/>
    </location>
</feature>
<proteinExistence type="predicted"/>
<dbReference type="EMBL" id="JBHUEO010000037">
    <property type="protein sequence ID" value="MFD1707639.1"/>
    <property type="molecule type" value="Genomic_DNA"/>
</dbReference>
<evidence type="ECO:0000256" key="1">
    <source>
        <dbReference type="SAM" id="Phobius"/>
    </source>
</evidence>
<gene>
    <name evidence="2" type="ORF">ACFSCZ_12985</name>
</gene>
<sequence>MTVIQRDRRFYILLFLLALVLFSNLVLYRTPITPLVLSGEDHWVVVGSLIDLAVVAPLLILFLRRGKKVTVKSFITLMVSGLVFARILIPSIYFEPFTYIPIAAIGLEALILLAELGLILLLAWRLPGIIRWIQSQDESLLFSLSKAVEKRVGKYVVLQIFAAECVMLYYALASWKKRPPTGETYFSLHKNSSHIAFYIMLIHAIIIETAAIHWLIHEMSVIISVIMLVLNMYTVLFFIGDIQAVRLNPLTIKENQLYISMGIGKRMVIPIEEISRITWGKEAADEKLHTKETISFIAQDFEKLPPHCIIELKKPLKAQLFMGFSKSYKKAAIRLDEPDRFRAFIQPKLER</sequence>
<feature type="transmembrane region" description="Helical" evidence="1">
    <location>
        <begin position="195"/>
        <end position="216"/>
    </location>
</feature>
<dbReference type="RefSeq" id="WP_380774389.1">
    <property type="nucleotide sequence ID" value="NZ_JBHUEO010000037.1"/>
</dbReference>
<dbReference type="Proteomes" id="UP001597301">
    <property type="component" value="Unassembled WGS sequence"/>
</dbReference>
<feature type="transmembrane region" description="Helical" evidence="1">
    <location>
        <begin position="99"/>
        <end position="124"/>
    </location>
</feature>
<organism evidence="2 3">
    <name type="scientific">Siminovitchia sediminis</name>
    <dbReference type="NCBI Taxonomy" id="1274353"/>
    <lineage>
        <taxon>Bacteria</taxon>
        <taxon>Bacillati</taxon>
        <taxon>Bacillota</taxon>
        <taxon>Bacilli</taxon>
        <taxon>Bacillales</taxon>
        <taxon>Bacillaceae</taxon>
        <taxon>Siminovitchia</taxon>
    </lineage>
</organism>
<keyword evidence="1" id="KW-0812">Transmembrane</keyword>
<feature type="transmembrane region" description="Helical" evidence="1">
    <location>
        <begin position="74"/>
        <end position="93"/>
    </location>
</feature>
<reference evidence="3" key="1">
    <citation type="journal article" date="2019" name="Int. J. Syst. Evol. Microbiol.">
        <title>The Global Catalogue of Microorganisms (GCM) 10K type strain sequencing project: providing services to taxonomists for standard genome sequencing and annotation.</title>
        <authorList>
            <consortium name="The Broad Institute Genomics Platform"/>
            <consortium name="The Broad Institute Genome Sequencing Center for Infectious Disease"/>
            <person name="Wu L."/>
            <person name="Ma J."/>
        </authorList>
    </citation>
    <scope>NUCLEOTIDE SEQUENCE [LARGE SCALE GENOMIC DNA]</scope>
    <source>
        <strain evidence="3">CGMCC 1.12295</strain>
    </source>
</reference>
<feature type="transmembrane region" description="Helical" evidence="1">
    <location>
        <begin position="42"/>
        <end position="62"/>
    </location>
</feature>
<name>A0ABW4KHH9_9BACI</name>
<evidence type="ECO:0000313" key="2">
    <source>
        <dbReference type="EMBL" id="MFD1707639.1"/>
    </source>
</evidence>
<protein>
    <submittedName>
        <fullName evidence="2">Beta-carotene 15,15'-monooxygenase</fullName>
    </submittedName>
</protein>
<keyword evidence="1" id="KW-1133">Transmembrane helix</keyword>
<keyword evidence="1" id="KW-0472">Membrane</keyword>
<comment type="caution">
    <text evidence="2">The sequence shown here is derived from an EMBL/GenBank/DDBJ whole genome shotgun (WGS) entry which is preliminary data.</text>
</comment>